<proteinExistence type="predicted"/>
<evidence type="ECO:0000313" key="1">
    <source>
        <dbReference type="EMBL" id="CEK47679.1"/>
    </source>
</evidence>
<accession>A0A0B6XUU1</accession>
<sequence length="69" mass="7953">KETLNMMLESGKLARDCGDLLEKVFIQTVIRATFYKNTCPMMLVRSTLPPLSHSLCLRPPLRKDWLLMS</sequence>
<name>A0A0B6XUU1_9EUPU</name>
<protein>
    <submittedName>
        <fullName evidence="1">Uncharacterized protein</fullName>
    </submittedName>
</protein>
<feature type="non-terminal residue" evidence="1">
    <location>
        <position position="69"/>
    </location>
</feature>
<dbReference type="EMBL" id="HACG01000814">
    <property type="protein sequence ID" value="CEK47679.1"/>
    <property type="molecule type" value="Transcribed_RNA"/>
</dbReference>
<gene>
    <name evidence="1" type="primary">ORF1923</name>
</gene>
<dbReference type="AlphaFoldDB" id="A0A0B6XUU1"/>
<feature type="non-terminal residue" evidence="1">
    <location>
        <position position="1"/>
    </location>
</feature>
<organism evidence="1">
    <name type="scientific">Arion vulgaris</name>
    <dbReference type="NCBI Taxonomy" id="1028688"/>
    <lineage>
        <taxon>Eukaryota</taxon>
        <taxon>Metazoa</taxon>
        <taxon>Spiralia</taxon>
        <taxon>Lophotrochozoa</taxon>
        <taxon>Mollusca</taxon>
        <taxon>Gastropoda</taxon>
        <taxon>Heterobranchia</taxon>
        <taxon>Euthyneura</taxon>
        <taxon>Panpulmonata</taxon>
        <taxon>Eupulmonata</taxon>
        <taxon>Stylommatophora</taxon>
        <taxon>Helicina</taxon>
        <taxon>Arionoidea</taxon>
        <taxon>Arionidae</taxon>
        <taxon>Arion</taxon>
    </lineage>
</organism>
<reference evidence="1" key="1">
    <citation type="submission" date="2014-12" db="EMBL/GenBank/DDBJ databases">
        <title>Insight into the proteome of Arion vulgaris.</title>
        <authorList>
            <person name="Aradska J."/>
            <person name="Bulat T."/>
            <person name="Smidak R."/>
            <person name="Sarate P."/>
            <person name="Gangsoo J."/>
            <person name="Sialana F."/>
            <person name="Bilban M."/>
            <person name="Lubec G."/>
        </authorList>
    </citation>
    <scope>NUCLEOTIDE SEQUENCE</scope>
    <source>
        <tissue evidence="1">Skin</tissue>
    </source>
</reference>